<keyword evidence="2 3" id="KW-0812">Transmembrane</keyword>
<evidence type="ECO:0000313" key="3">
    <source>
        <dbReference type="EMBL" id="CUQ65689.1"/>
    </source>
</evidence>
<gene>
    <name evidence="3" type="ORF">NITINOP_0714</name>
</gene>
<dbReference type="PRINTS" id="PR00702">
    <property type="entry name" value="ACRIFLAVINRP"/>
</dbReference>
<feature type="transmembrane region" description="Helical" evidence="2">
    <location>
        <begin position="1066"/>
        <end position="1087"/>
    </location>
</feature>
<dbReference type="GO" id="GO:0042910">
    <property type="term" value="F:xenobiotic transmembrane transporter activity"/>
    <property type="evidence" value="ECO:0007669"/>
    <property type="project" value="TreeGrafter"/>
</dbReference>
<dbReference type="RefSeq" id="WP_082633525.1">
    <property type="nucleotide sequence ID" value="NZ_LN885086.1"/>
</dbReference>
<dbReference type="EMBL" id="LN885086">
    <property type="protein sequence ID" value="CUQ65689.1"/>
    <property type="molecule type" value="Genomic_DNA"/>
</dbReference>
<dbReference type="AlphaFoldDB" id="A0A0S4KQR6"/>
<proteinExistence type="predicted"/>
<dbReference type="OrthoDB" id="9758297at2"/>
<dbReference type="GO" id="GO:0005886">
    <property type="term" value="C:plasma membrane"/>
    <property type="evidence" value="ECO:0007669"/>
    <property type="project" value="TreeGrafter"/>
</dbReference>
<feature type="transmembrane region" description="Helical" evidence="2">
    <location>
        <begin position="509"/>
        <end position="531"/>
    </location>
</feature>
<keyword evidence="2" id="KW-0472">Membrane</keyword>
<dbReference type="Gene3D" id="3.30.70.1430">
    <property type="entry name" value="Multidrug efflux transporter AcrB pore domain"/>
    <property type="match status" value="2"/>
</dbReference>
<dbReference type="Gene3D" id="3.30.2090.10">
    <property type="entry name" value="Multidrug efflux transporter AcrB TolC docking domain, DN and DC subdomains"/>
    <property type="match status" value="2"/>
</dbReference>
<dbReference type="Proteomes" id="UP000066284">
    <property type="component" value="Chromosome 1"/>
</dbReference>
<feature type="transmembrane region" description="Helical" evidence="2">
    <location>
        <begin position="380"/>
        <end position="399"/>
    </location>
</feature>
<keyword evidence="2" id="KW-1133">Transmembrane helix</keyword>
<protein>
    <submittedName>
        <fullName evidence="3">Putative RND-type efflux transporter, transmembrane pump</fullName>
    </submittedName>
</protein>
<feature type="transmembrane region" description="Helical" evidence="2">
    <location>
        <begin position="432"/>
        <end position="452"/>
    </location>
</feature>
<feature type="transmembrane region" description="Helical" evidence="2">
    <location>
        <begin position="571"/>
        <end position="592"/>
    </location>
</feature>
<name>A0A0S4KQR6_9BACT</name>
<dbReference type="InterPro" id="IPR027463">
    <property type="entry name" value="AcrB_DN_DC_subdom"/>
</dbReference>
<reference evidence="4" key="1">
    <citation type="submission" date="2015-09" db="EMBL/GenBank/DDBJ databases">
        <authorList>
            <person name="Daims H."/>
        </authorList>
    </citation>
    <scope>NUCLEOTIDE SEQUENCE [LARGE SCALE GENOMIC DNA]</scope>
</reference>
<dbReference type="Gene3D" id="3.30.70.1440">
    <property type="entry name" value="Multidrug efflux transporter AcrB pore domain"/>
    <property type="match status" value="1"/>
</dbReference>
<feature type="transmembrane region" description="Helical" evidence="2">
    <location>
        <begin position="982"/>
        <end position="1005"/>
    </location>
</feature>
<dbReference type="Gene3D" id="3.30.70.1320">
    <property type="entry name" value="Multidrug efflux transporter AcrB pore domain like"/>
    <property type="match status" value="1"/>
</dbReference>
<organism evidence="3 4">
    <name type="scientific">Candidatus Nitrospira inopinata</name>
    <dbReference type="NCBI Taxonomy" id="1715989"/>
    <lineage>
        <taxon>Bacteria</taxon>
        <taxon>Pseudomonadati</taxon>
        <taxon>Nitrospirota</taxon>
        <taxon>Nitrospiria</taxon>
        <taxon>Nitrospirales</taxon>
        <taxon>Nitrospiraceae</taxon>
        <taxon>Nitrospira</taxon>
    </lineage>
</organism>
<dbReference type="KEGG" id="nio:NITINOP_0714"/>
<dbReference type="SUPFAM" id="SSF82693">
    <property type="entry name" value="Multidrug efflux transporter AcrB pore domain, PN1, PN2, PC1 and PC2 subdomains"/>
    <property type="match status" value="3"/>
</dbReference>
<sequence>MAGHPTPSTNPRVRYGLSGRIAALFIGSKLTPLIMLGALLLGLFAVIATPREEEPQIVVPMADVWLPFPGASAKIVEEQLTKPFERKISEIKGVEYVYSISRPGGALIIVRFYVGQPMEQSLVDLYDKLMSNQDLLPPGAESFLVKPKDVNDVPIVTITLSSRRYEEFELSRLAEQALEEIKKIGGTAGGFIVGGRPRELRVQLDPARLKAYGLTPLQIAGIIRGENQALPTGRFDSRNRSFLVETGRFIRSREDLEGLVVGVNERRPVYLRQVADVIDGPAEVTSYVWFGQGEAAARSSFTEPASRETASRPDGQEPFFEEESAVTVAIAKQGGINAVTVAEQVIRKIEEMKGVLIPADVRVTVTRDYGETAQEKANELLWHLAVAVVAVVVFLGVALGPRPALVVSIAIPLTLALTLFTSMLIGYTINRVTLFALIFSIGILVDDAIVVVENTYRHLMLRLRPHDEASIYAVDEVGNPTILATFTVIAALLPMAFVSGLMGPYMRPIPINASIAMFFSLLVAFVVIPWFCRTCYREGATVKGVEHEGGEAGLTARIYRLALTPLLQRPFLAYSFLTLVALLLVGSCFMFYTRHVAVKMLPFDNKSEIQVVIDMPEGTTLEETARVAKALTSYIRTVPEVRDYQAYVGTASPFNFNGLVRHYFLRSQPHEADIQINLAAKDEREAQSHEIARRIRQPIQDIARRYGANVKVVEVPPGPPVQSVLVAEIYGPDYQRQRAVAKEIRALFESTPGVVDVDDSIEEDQAKYVVTVDRAKAALAGIPSEEIVHTLRMALEGTAVGSVHIPQEKRPVPITLRFPLEERTGLEHLGEIALRTKSGGLVPLSELLSVEQTVQEKSIYHKNQKPVVYVVADVGGVGAEKAESPVYGVLGVGKKLEDYRPAEGYRIEQYYASQPWSEDKLSMKWDGEWHITYETFRDMGIAFAVAMLLIYLLIVGQFQSFLTPLIIMAPIPLTLIGILPGHWLMGSYFTATSMIGFIALAGIIVRNSILLVDFIQLQERSGVPPLEAVITAGVIRTRPILLTAAALMVGAFVIILDPIFQGLAVSLLFGVGASTLLTLIVIPVLYYRLVGRREAWPGAGKPTAETVVGNGEATVHQPRQENVPV</sequence>
<evidence type="ECO:0000256" key="2">
    <source>
        <dbReference type="SAM" id="Phobius"/>
    </source>
</evidence>
<feature type="region of interest" description="Disordered" evidence="1">
    <location>
        <begin position="1101"/>
        <end position="1125"/>
    </location>
</feature>
<dbReference type="PANTHER" id="PTHR32063">
    <property type="match status" value="1"/>
</dbReference>
<keyword evidence="4" id="KW-1185">Reference proteome</keyword>
<evidence type="ECO:0000313" key="4">
    <source>
        <dbReference type="Proteomes" id="UP000066284"/>
    </source>
</evidence>
<dbReference type="InterPro" id="IPR001036">
    <property type="entry name" value="Acrflvin-R"/>
</dbReference>
<dbReference type="Gene3D" id="1.20.1640.10">
    <property type="entry name" value="Multidrug efflux transporter AcrB transmembrane domain"/>
    <property type="match status" value="2"/>
</dbReference>
<feature type="transmembrane region" description="Helical" evidence="2">
    <location>
        <begin position="482"/>
        <end position="502"/>
    </location>
</feature>
<feature type="transmembrane region" description="Helical" evidence="2">
    <location>
        <begin position="405"/>
        <end position="425"/>
    </location>
</feature>
<evidence type="ECO:0000256" key="1">
    <source>
        <dbReference type="SAM" id="MobiDB-lite"/>
    </source>
</evidence>
<dbReference type="STRING" id="1715989.NITINOP_0714"/>
<dbReference type="PANTHER" id="PTHR32063:SF16">
    <property type="entry name" value="CATION EFFLUX SYSTEM (ACRB_ACRD_ACRF FAMILY)"/>
    <property type="match status" value="1"/>
</dbReference>
<dbReference type="SUPFAM" id="SSF82866">
    <property type="entry name" value="Multidrug efflux transporter AcrB transmembrane domain"/>
    <property type="match status" value="2"/>
</dbReference>
<accession>A0A0S4KQR6</accession>
<feature type="transmembrane region" description="Helical" evidence="2">
    <location>
        <begin position="941"/>
        <end position="962"/>
    </location>
</feature>
<dbReference type="SUPFAM" id="SSF82714">
    <property type="entry name" value="Multidrug efflux transporter AcrB TolC docking domain, DN and DC subdomains"/>
    <property type="match status" value="2"/>
</dbReference>
<dbReference type="Pfam" id="PF00873">
    <property type="entry name" value="ACR_tran"/>
    <property type="match status" value="3"/>
</dbReference>
<feature type="transmembrane region" description="Helical" evidence="2">
    <location>
        <begin position="1040"/>
        <end position="1060"/>
    </location>
</feature>
<feature type="transmembrane region" description="Helical" evidence="2">
    <location>
        <begin position="20"/>
        <end position="47"/>
    </location>
</feature>